<evidence type="ECO:0000256" key="1">
    <source>
        <dbReference type="SAM" id="MobiDB-lite"/>
    </source>
</evidence>
<reference evidence="3" key="1">
    <citation type="submission" date="2021-02" db="EMBL/GenBank/DDBJ databases">
        <authorList>
            <person name="Nowell W R."/>
        </authorList>
    </citation>
    <scope>NUCLEOTIDE SEQUENCE</scope>
</reference>
<dbReference type="Proteomes" id="UP000663832">
    <property type="component" value="Unassembled WGS sequence"/>
</dbReference>
<proteinExistence type="predicted"/>
<keyword evidence="4" id="KW-1185">Reference proteome</keyword>
<feature type="compositionally biased region" description="Basic and acidic residues" evidence="1">
    <location>
        <begin position="17"/>
        <end position="27"/>
    </location>
</feature>
<dbReference type="EMBL" id="CAJNOI010002200">
    <property type="protein sequence ID" value="CAF1463142.1"/>
    <property type="molecule type" value="Genomic_DNA"/>
</dbReference>
<dbReference type="AlphaFoldDB" id="A0A816DEE5"/>
<dbReference type="Proteomes" id="UP000663877">
    <property type="component" value="Unassembled WGS sequence"/>
</dbReference>
<dbReference type="EMBL" id="CAJNOM010002518">
    <property type="protein sequence ID" value="CAF1633747.1"/>
    <property type="molecule type" value="Genomic_DNA"/>
</dbReference>
<evidence type="ECO:0000313" key="2">
    <source>
        <dbReference type="EMBL" id="CAF1463142.1"/>
    </source>
</evidence>
<evidence type="ECO:0000313" key="3">
    <source>
        <dbReference type="EMBL" id="CAF1633747.1"/>
    </source>
</evidence>
<sequence length="67" mass="7539">MDQAREHQGNQSTNDSNHNEKNNDSTEKITNTDSAGDIPTMFIDLPKPVLILDPERNYHASKSVTQE</sequence>
<evidence type="ECO:0000313" key="4">
    <source>
        <dbReference type="Proteomes" id="UP000663832"/>
    </source>
</evidence>
<protein>
    <submittedName>
        <fullName evidence="3">Uncharacterized protein</fullName>
    </submittedName>
</protein>
<organism evidence="3 4">
    <name type="scientific">Adineta steineri</name>
    <dbReference type="NCBI Taxonomy" id="433720"/>
    <lineage>
        <taxon>Eukaryota</taxon>
        <taxon>Metazoa</taxon>
        <taxon>Spiralia</taxon>
        <taxon>Gnathifera</taxon>
        <taxon>Rotifera</taxon>
        <taxon>Eurotatoria</taxon>
        <taxon>Bdelloidea</taxon>
        <taxon>Adinetida</taxon>
        <taxon>Adinetidae</taxon>
        <taxon>Adineta</taxon>
    </lineage>
</organism>
<accession>A0A816DEE5</accession>
<feature type="region of interest" description="Disordered" evidence="1">
    <location>
        <begin position="1"/>
        <end position="41"/>
    </location>
</feature>
<comment type="caution">
    <text evidence="3">The sequence shown here is derived from an EMBL/GenBank/DDBJ whole genome shotgun (WGS) entry which is preliminary data.</text>
</comment>
<gene>
    <name evidence="2" type="ORF">BJG266_LOCUS41088</name>
    <name evidence="3" type="ORF">QVE165_LOCUS57951</name>
</gene>
<name>A0A816DEE5_9BILA</name>